<protein>
    <submittedName>
        <fullName evidence="2">Uncharacterized protein</fullName>
    </submittedName>
</protein>
<feature type="compositionally biased region" description="Basic and acidic residues" evidence="1">
    <location>
        <begin position="1"/>
        <end position="17"/>
    </location>
</feature>
<dbReference type="AlphaFoldDB" id="A0A7S3BXQ6"/>
<evidence type="ECO:0000313" key="2">
    <source>
        <dbReference type="EMBL" id="CAE0146070.1"/>
    </source>
</evidence>
<reference evidence="2" key="1">
    <citation type="submission" date="2021-01" db="EMBL/GenBank/DDBJ databases">
        <authorList>
            <person name="Corre E."/>
            <person name="Pelletier E."/>
            <person name="Niang G."/>
            <person name="Scheremetjew M."/>
            <person name="Finn R."/>
            <person name="Kale V."/>
            <person name="Holt S."/>
            <person name="Cochrane G."/>
            <person name="Meng A."/>
            <person name="Brown T."/>
            <person name="Cohen L."/>
        </authorList>
    </citation>
    <scope>NUCLEOTIDE SEQUENCE</scope>
    <source>
        <strain evidence="2">RCC927</strain>
    </source>
</reference>
<evidence type="ECO:0000256" key="1">
    <source>
        <dbReference type="SAM" id="MobiDB-lite"/>
    </source>
</evidence>
<accession>A0A7S3BXQ6</accession>
<dbReference type="EMBL" id="HBHY01016471">
    <property type="protein sequence ID" value="CAE0146070.1"/>
    <property type="molecule type" value="Transcribed_RNA"/>
</dbReference>
<name>A0A7S3BXQ6_9VIRI</name>
<feature type="region of interest" description="Disordered" evidence="1">
    <location>
        <begin position="1"/>
        <end position="22"/>
    </location>
</feature>
<proteinExistence type="predicted"/>
<organism evidence="2">
    <name type="scientific">Prasinoderma singulare</name>
    <dbReference type="NCBI Taxonomy" id="676789"/>
    <lineage>
        <taxon>Eukaryota</taxon>
        <taxon>Viridiplantae</taxon>
        <taxon>Prasinodermophyta</taxon>
        <taxon>Prasinodermophyceae</taxon>
        <taxon>Prasinodermales</taxon>
        <taxon>Prasinodermaceae</taxon>
        <taxon>Prasinoderma</taxon>
    </lineage>
</organism>
<sequence length="117" mass="12204">MGLMHRRADTEDRRSGKGEGACGGWVNVVTPASVGGDCAESDGEGPALRPHKIHPRLASTGGVLAGECSSAVSRFFQARRAGLSPAPAPLERPPCDKHPGYGLCTPVKEGVTGWRVE</sequence>
<gene>
    <name evidence="2" type="ORF">PSIN1315_LOCUS10675</name>
</gene>